<proteinExistence type="predicted"/>
<dbReference type="Pfam" id="PF01636">
    <property type="entry name" value="APH"/>
    <property type="match status" value="1"/>
</dbReference>
<dbReference type="Gene3D" id="3.90.1200.10">
    <property type="match status" value="1"/>
</dbReference>
<sequence>MTRDALITRFLDQAGWGMAARRPLAGDASNRRYERLSRESQRAVLMDAPYDPPPPPAPPYIATAPGPFLKLSAALAQAGYGAPKVLAADEAAGLILLEDLGDAIYARVLEGAPELEHTLYAAAVDLLADLHATPDLVAAPPYDLETMMIELRLLLDWYLPLQGAPASAAARADFEALCAELFAPVDRRDVLVLRDFHAENLLWLPDREGHARVGLLDYQDALIGHRAYDLVSLLEDARRDTTPALQEDMLARYIAATGQDDAQFRADYARLGAQRNIKILGIFARLSERDGKPHYLALLPRVWAHVQHDLSHPVLAPLKDWFGRYVPAPKDRA</sequence>
<dbReference type="RefSeq" id="WP_184007255.1">
    <property type="nucleotide sequence ID" value="NZ_JACIJS010000001.1"/>
</dbReference>
<dbReference type="InterPro" id="IPR002575">
    <property type="entry name" value="Aminoglycoside_PTrfase"/>
</dbReference>
<dbReference type="Gene3D" id="3.30.200.20">
    <property type="entry name" value="Phosphorylase Kinase, domain 1"/>
    <property type="match status" value="1"/>
</dbReference>
<evidence type="ECO:0000313" key="2">
    <source>
        <dbReference type="EMBL" id="MBB5514041.1"/>
    </source>
</evidence>
<organism evidence="2 3">
    <name type="scientific">Rubricella aquisinus</name>
    <dbReference type="NCBI Taxonomy" id="2028108"/>
    <lineage>
        <taxon>Bacteria</taxon>
        <taxon>Pseudomonadati</taxon>
        <taxon>Pseudomonadota</taxon>
        <taxon>Alphaproteobacteria</taxon>
        <taxon>Rhodobacterales</taxon>
        <taxon>Paracoccaceae</taxon>
        <taxon>Rubricella</taxon>
    </lineage>
</organism>
<dbReference type="InterPro" id="IPR011009">
    <property type="entry name" value="Kinase-like_dom_sf"/>
</dbReference>
<evidence type="ECO:0000313" key="3">
    <source>
        <dbReference type="Proteomes" id="UP000553766"/>
    </source>
</evidence>
<protein>
    <recommendedName>
        <fullName evidence="1">Aminoglycoside phosphotransferase domain-containing protein</fullName>
    </recommendedName>
</protein>
<accession>A0A840WHU0</accession>
<comment type="caution">
    <text evidence="2">The sequence shown here is derived from an EMBL/GenBank/DDBJ whole genome shotgun (WGS) entry which is preliminary data.</text>
</comment>
<dbReference type="SUPFAM" id="SSF56112">
    <property type="entry name" value="Protein kinase-like (PK-like)"/>
    <property type="match status" value="1"/>
</dbReference>
<gene>
    <name evidence="2" type="ORF">FHS89_000039</name>
</gene>
<reference evidence="2 3" key="1">
    <citation type="submission" date="2020-08" db="EMBL/GenBank/DDBJ databases">
        <title>Genomic Encyclopedia of Type Strains, Phase IV (KMG-IV): sequencing the most valuable type-strain genomes for metagenomic binning, comparative biology and taxonomic classification.</title>
        <authorList>
            <person name="Goeker M."/>
        </authorList>
    </citation>
    <scope>NUCLEOTIDE SEQUENCE [LARGE SCALE GENOMIC DNA]</scope>
    <source>
        <strain evidence="2 3">DSM 103377</strain>
    </source>
</reference>
<evidence type="ECO:0000259" key="1">
    <source>
        <dbReference type="Pfam" id="PF01636"/>
    </source>
</evidence>
<keyword evidence="3" id="KW-1185">Reference proteome</keyword>
<dbReference type="EMBL" id="JACIJS010000001">
    <property type="protein sequence ID" value="MBB5514041.1"/>
    <property type="molecule type" value="Genomic_DNA"/>
</dbReference>
<dbReference type="Proteomes" id="UP000553766">
    <property type="component" value="Unassembled WGS sequence"/>
</dbReference>
<dbReference type="AlphaFoldDB" id="A0A840WHU0"/>
<name>A0A840WHU0_9RHOB</name>
<feature type="domain" description="Aminoglycoside phosphotransferase" evidence="1">
    <location>
        <begin position="22"/>
        <end position="259"/>
    </location>
</feature>